<dbReference type="Proteomes" id="UP000499080">
    <property type="component" value="Unassembled WGS sequence"/>
</dbReference>
<name>A0A4Y2DWL3_ARAVE</name>
<comment type="caution">
    <text evidence="1">The sequence shown here is derived from an EMBL/GenBank/DDBJ whole genome shotgun (WGS) entry which is preliminary data.</text>
</comment>
<sequence length="118" mass="12887">MYLNPLCKSCKLVTAGFPIFLIRLDCSCGENSKSCSYNVLGEKECNCSSAYAQNRGYCEECNCGPYGSCSFEYDRKRCKCKSFAVEKNGVCVVMESTTLEGSTSTLTTVLPTTGQCKV</sequence>
<evidence type="ECO:0000313" key="1">
    <source>
        <dbReference type="EMBL" id="GBM21302.1"/>
    </source>
</evidence>
<accession>A0A4Y2DWL3</accession>
<keyword evidence="2" id="KW-1185">Reference proteome</keyword>
<protein>
    <submittedName>
        <fullName evidence="1">Uncharacterized protein</fullName>
    </submittedName>
</protein>
<dbReference type="AlphaFoldDB" id="A0A4Y2DWL3"/>
<dbReference type="EMBL" id="BGPR01168218">
    <property type="protein sequence ID" value="GBM21302.1"/>
    <property type="molecule type" value="Genomic_DNA"/>
</dbReference>
<organism evidence="1 2">
    <name type="scientific">Araneus ventricosus</name>
    <name type="common">Orbweaver spider</name>
    <name type="synonym">Epeira ventricosa</name>
    <dbReference type="NCBI Taxonomy" id="182803"/>
    <lineage>
        <taxon>Eukaryota</taxon>
        <taxon>Metazoa</taxon>
        <taxon>Ecdysozoa</taxon>
        <taxon>Arthropoda</taxon>
        <taxon>Chelicerata</taxon>
        <taxon>Arachnida</taxon>
        <taxon>Araneae</taxon>
        <taxon>Araneomorphae</taxon>
        <taxon>Entelegynae</taxon>
        <taxon>Araneoidea</taxon>
        <taxon>Araneidae</taxon>
        <taxon>Araneus</taxon>
    </lineage>
</organism>
<proteinExistence type="predicted"/>
<gene>
    <name evidence="1" type="ORF">AVEN_129555_1</name>
</gene>
<reference evidence="1 2" key="1">
    <citation type="journal article" date="2019" name="Sci. Rep.">
        <title>Orb-weaving spider Araneus ventricosus genome elucidates the spidroin gene catalogue.</title>
        <authorList>
            <person name="Kono N."/>
            <person name="Nakamura H."/>
            <person name="Ohtoshi R."/>
            <person name="Moran D.A.P."/>
            <person name="Shinohara A."/>
            <person name="Yoshida Y."/>
            <person name="Fujiwara M."/>
            <person name="Mori M."/>
            <person name="Tomita M."/>
            <person name="Arakawa K."/>
        </authorList>
    </citation>
    <scope>NUCLEOTIDE SEQUENCE [LARGE SCALE GENOMIC DNA]</scope>
</reference>
<evidence type="ECO:0000313" key="2">
    <source>
        <dbReference type="Proteomes" id="UP000499080"/>
    </source>
</evidence>
<dbReference type="OrthoDB" id="382013at2759"/>